<protein>
    <submittedName>
        <fullName evidence="1">Uncharacterized protein</fullName>
    </submittedName>
</protein>
<evidence type="ECO:0000313" key="2">
    <source>
        <dbReference type="Proteomes" id="UP001314169"/>
    </source>
</evidence>
<dbReference type="EMBL" id="OY882859">
    <property type="protein sequence ID" value="CAK6440880.1"/>
    <property type="molecule type" value="Genomic_DNA"/>
</dbReference>
<accession>A0ABN9ZRI2</accession>
<sequence>MELSAGQGLNTNYCQQSQVLWAERLACCGPLEGKLAIQETNTAFGPRTEVMCTGPALVRKALAFREATAPASGPGSRLAEPSTWADFGKRSKQNSCSDYNLVNGVRGMGSPPAGWPGCPGPIISTWEAQLGPPCSL</sequence>
<name>A0ABN9ZRI2_PIPNA</name>
<organism evidence="1 2">
    <name type="scientific">Pipistrellus nathusii</name>
    <name type="common">Nathusius' pipistrelle</name>
    <dbReference type="NCBI Taxonomy" id="59473"/>
    <lineage>
        <taxon>Eukaryota</taxon>
        <taxon>Metazoa</taxon>
        <taxon>Chordata</taxon>
        <taxon>Craniata</taxon>
        <taxon>Vertebrata</taxon>
        <taxon>Euteleostomi</taxon>
        <taxon>Mammalia</taxon>
        <taxon>Eutheria</taxon>
        <taxon>Laurasiatheria</taxon>
        <taxon>Chiroptera</taxon>
        <taxon>Yangochiroptera</taxon>
        <taxon>Vespertilionidae</taxon>
        <taxon>Pipistrellus</taxon>
    </lineage>
</organism>
<dbReference type="Proteomes" id="UP001314169">
    <property type="component" value="Chromosome 2"/>
</dbReference>
<keyword evidence="2" id="KW-1185">Reference proteome</keyword>
<evidence type="ECO:0000313" key="1">
    <source>
        <dbReference type="EMBL" id="CAK6440880.1"/>
    </source>
</evidence>
<reference evidence="1" key="1">
    <citation type="submission" date="2023-12" db="EMBL/GenBank/DDBJ databases">
        <authorList>
            <person name="Brown T."/>
        </authorList>
    </citation>
    <scope>NUCLEOTIDE SEQUENCE</scope>
</reference>
<proteinExistence type="predicted"/>
<gene>
    <name evidence="1" type="ORF">MPIPNATIZW_LOCUS9186</name>
</gene>